<comment type="caution">
    <text evidence="10">The sequence shown here is derived from an EMBL/GenBank/DDBJ whole genome shotgun (WGS) entry which is preliminary data.</text>
</comment>
<keyword evidence="3" id="KW-0597">Phosphoprotein</keyword>
<comment type="cofactor">
    <cofactor evidence="1">
        <name>Mg(2+)</name>
        <dbReference type="ChEBI" id="CHEBI:18420"/>
    </cofactor>
</comment>
<keyword evidence="5" id="KW-0460">Magnesium</keyword>
<protein>
    <submittedName>
        <fullName evidence="10">Phosphomannomutase</fullName>
    </submittedName>
</protein>
<dbReference type="InterPro" id="IPR036900">
    <property type="entry name" value="A-D-PHexomutase_C_sf"/>
</dbReference>
<accession>A0A2M8KUM2</accession>
<dbReference type="Gene3D" id="3.30.310.50">
    <property type="entry name" value="Alpha-D-phosphohexomutase, C-terminal domain"/>
    <property type="match status" value="1"/>
</dbReference>
<dbReference type="PRINTS" id="PR00509">
    <property type="entry name" value="PGMPMM"/>
</dbReference>
<dbReference type="PANTHER" id="PTHR43771">
    <property type="entry name" value="PHOSPHOMANNOMUTASE"/>
    <property type="match status" value="1"/>
</dbReference>
<evidence type="ECO:0000256" key="5">
    <source>
        <dbReference type="ARBA" id="ARBA00022842"/>
    </source>
</evidence>
<dbReference type="Gene3D" id="3.40.120.10">
    <property type="entry name" value="Alpha-D-Glucose-1,6-Bisphosphate, subunit A, domain 3"/>
    <property type="match status" value="3"/>
</dbReference>
<keyword evidence="6" id="KW-0413">Isomerase</keyword>
<evidence type="ECO:0000256" key="2">
    <source>
        <dbReference type="ARBA" id="ARBA00010231"/>
    </source>
</evidence>
<evidence type="ECO:0000259" key="9">
    <source>
        <dbReference type="Pfam" id="PF02880"/>
    </source>
</evidence>
<comment type="similarity">
    <text evidence="2">Belongs to the phosphohexose mutase family.</text>
</comment>
<organism evidence="10 11">
    <name type="scientific">Candidatus Roizmanbacteria bacterium CG10_big_fil_rev_8_21_14_0_10_45_7</name>
    <dbReference type="NCBI Taxonomy" id="1974854"/>
    <lineage>
        <taxon>Bacteria</taxon>
        <taxon>Candidatus Roizmaniibacteriota</taxon>
    </lineage>
</organism>
<evidence type="ECO:0000259" key="8">
    <source>
        <dbReference type="Pfam" id="PF02879"/>
    </source>
</evidence>
<dbReference type="EMBL" id="PFEE01000057">
    <property type="protein sequence ID" value="PJE63563.1"/>
    <property type="molecule type" value="Genomic_DNA"/>
</dbReference>
<dbReference type="SUPFAM" id="SSF53738">
    <property type="entry name" value="Phosphoglucomutase, first 3 domains"/>
    <property type="match status" value="3"/>
</dbReference>
<reference evidence="11" key="1">
    <citation type="submission" date="2017-09" db="EMBL/GenBank/DDBJ databases">
        <title>Depth-based differentiation of microbial function through sediment-hosted aquifers and enrichment of novel symbionts in the deep terrestrial subsurface.</title>
        <authorList>
            <person name="Probst A.J."/>
            <person name="Ladd B."/>
            <person name="Jarett J.K."/>
            <person name="Geller-Mcgrath D.E."/>
            <person name="Sieber C.M.K."/>
            <person name="Emerson J.B."/>
            <person name="Anantharaman K."/>
            <person name="Thomas B.C."/>
            <person name="Malmstrom R."/>
            <person name="Stieglmeier M."/>
            <person name="Klingl A."/>
            <person name="Woyke T."/>
            <person name="Ryan C.M."/>
            <person name="Banfield J.F."/>
        </authorList>
    </citation>
    <scope>NUCLEOTIDE SEQUENCE [LARGE SCALE GENOMIC DNA]</scope>
</reference>
<dbReference type="AlphaFoldDB" id="A0A2M8KUM2"/>
<evidence type="ECO:0000256" key="6">
    <source>
        <dbReference type="ARBA" id="ARBA00023235"/>
    </source>
</evidence>
<dbReference type="InterPro" id="IPR005845">
    <property type="entry name" value="A-D-PHexomutase_a/b/a-II"/>
</dbReference>
<dbReference type="InterPro" id="IPR005844">
    <property type="entry name" value="A-D-PHexomutase_a/b/a-I"/>
</dbReference>
<dbReference type="Pfam" id="PF02878">
    <property type="entry name" value="PGM_PMM_I"/>
    <property type="match status" value="1"/>
</dbReference>
<dbReference type="GO" id="GO:0046872">
    <property type="term" value="F:metal ion binding"/>
    <property type="evidence" value="ECO:0007669"/>
    <property type="project" value="UniProtKB-KW"/>
</dbReference>
<proteinExistence type="inferred from homology"/>
<dbReference type="SUPFAM" id="SSF55957">
    <property type="entry name" value="Phosphoglucomutase, C-terminal domain"/>
    <property type="match status" value="1"/>
</dbReference>
<evidence type="ECO:0000259" key="7">
    <source>
        <dbReference type="Pfam" id="PF02878"/>
    </source>
</evidence>
<dbReference type="CDD" id="cd03089">
    <property type="entry name" value="PMM_PGM"/>
    <property type="match status" value="1"/>
</dbReference>
<evidence type="ECO:0000256" key="1">
    <source>
        <dbReference type="ARBA" id="ARBA00001946"/>
    </source>
</evidence>
<dbReference type="Pfam" id="PF02880">
    <property type="entry name" value="PGM_PMM_III"/>
    <property type="match status" value="1"/>
</dbReference>
<evidence type="ECO:0000313" key="11">
    <source>
        <dbReference type="Proteomes" id="UP000231569"/>
    </source>
</evidence>
<feature type="domain" description="Alpha-D-phosphohexomutase alpha/beta/alpha" evidence="9">
    <location>
        <begin position="267"/>
        <end position="375"/>
    </location>
</feature>
<dbReference type="PANTHER" id="PTHR43771:SF2">
    <property type="entry name" value="PHOSPHOMANNOMUTASE_PHOSPHOGLUCOMUTASE"/>
    <property type="match status" value="1"/>
</dbReference>
<feature type="domain" description="Alpha-D-phosphohexomutase alpha/beta/alpha" evidence="7">
    <location>
        <begin position="9"/>
        <end position="135"/>
    </location>
</feature>
<dbReference type="GO" id="GO:0005975">
    <property type="term" value="P:carbohydrate metabolic process"/>
    <property type="evidence" value="ECO:0007669"/>
    <property type="project" value="InterPro"/>
</dbReference>
<sequence length="479" mass="53309">MTIQVPSHIFRGYDLRGLVGSELTDETVAAIAQGYATWLLQRRIYDCVVGYDCRISSPHFSKIVIKTLNDAGITVYDIGMTLSQIIYFACYYFRTRGMIMITASHNPKEYNGFKFGTGYSETMLTDEIIELRELVQSGQRSSKAEQFLSRKEKGKHISEDIKEEYIQDVLRRIDPVGKVKVVVDSCAATTGLFLPELLRRAGCEVIEQNTKPDGNFPVGTPDPTEHEVLERLGKGVVQAKADLGFAYDADGDRLGIVDSDGTPIWNDVLVSLFAQDVLDFMPGSKIIFNTLCSKQVADVVKAKGGKPVIWLTGHSFIKAKVREERAPFGGELSGHMYFVDNFYGHDDGAIASLRILAYLTRKQQTLKQAVQQLPQYVSSPEIKVGTPDEIKFKLVSETIGGKLKKLYPNGEFLEIDGVRVDMQDSMAIVRASQNGPYLTVKFEAKTQSEYDQMKKDISALLHECSEIDFSSGVNTSALL</sequence>
<gene>
    <name evidence="10" type="ORF">COU89_02600</name>
</gene>
<evidence type="ECO:0000256" key="4">
    <source>
        <dbReference type="ARBA" id="ARBA00022723"/>
    </source>
</evidence>
<name>A0A2M8KUM2_9BACT</name>
<feature type="domain" description="Alpha-D-phosphohexomutase alpha/beta/alpha" evidence="8">
    <location>
        <begin position="163"/>
        <end position="261"/>
    </location>
</feature>
<dbReference type="Proteomes" id="UP000231569">
    <property type="component" value="Unassembled WGS sequence"/>
</dbReference>
<dbReference type="InterPro" id="IPR005841">
    <property type="entry name" value="Alpha-D-phosphohexomutase_SF"/>
</dbReference>
<dbReference type="Pfam" id="PF02879">
    <property type="entry name" value="PGM_PMM_II"/>
    <property type="match status" value="1"/>
</dbReference>
<evidence type="ECO:0000256" key="3">
    <source>
        <dbReference type="ARBA" id="ARBA00022553"/>
    </source>
</evidence>
<keyword evidence="4" id="KW-0479">Metal-binding</keyword>
<dbReference type="InterPro" id="IPR016055">
    <property type="entry name" value="A-D-PHexomutase_a/b/a-I/II/III"/>
</dbReference>
<evidence type="ECO:0000313" key="10">
    <source>
        <dbReference type="EMBL" id="PJE63563.1"/>
    </source>
</evidence>
<dbReference type="GO" id="GO:0016868">
    <property type="term" value="F:intramolecular phosphotransferase activity"/>
    <property type="evidence" value="ECO:0007669"/>
    <property type="project" value="InterPro"/>
</dbReference>
<dbReference type="InterPro" id="IPR005846">
    <property type="entry name" value="A-D-PHexomutase_a/b/a-III"/>
</dbReference>